<sequence>MNVELLIDSVEFLEALKGDLERAKESIYLQTLSFEGDDTGQRIAELLLDSPAKDVKIIVDFFTKFKLSDRLLWWPWNRFDPALRKEMKATLAMFKRLTKRGAQLRIIRDERSWFHSYFATNHKKTILIDEQICYLGGINLCDHNFYWHDLMFRFENKEFTEFFKQDFL</sequence>
<dbReference type="Pfam" id="PF13091">
    <property type="entry name" value="PLDc_2"/>
    <property type="match status" value="1"/>
</dbReference>
<protein>
    <submittedName>
        <fullName evidence="2">Phosphatidylserine/phosphatidylglycerophosphate/ cardiolipin synthase family protein</fullName>
    </submittedName>
</protein>
<dbReference type="Gene3D" id="3.30.870.10">
    <property type="entry name" value="Endonuclease Chain A"/>
    <property type="match status" value="1"/>
</dbReference>
<organism evidence="2">
    <name type="scientific">Caldithrix abyssi</name>
    <dbReference type="NCBI Taxonomy" id="187145"/>
    <lineage>
        <taxon>Bacteria</taxon>
        <taxon>Pseudomonadati</taxon>
        <taxon>Calditrichota</taxon>
        <taxon>Calditrichia</taxon>
        <taxon>Calditrichales</taxon>
        <taxon>Calditrichaceae</taxon>
        <taxon>Caldithrix</taxon>
    </lineage>
</organism>
<dbReference type="EMBL" id="DRTD01000192">
    <property type="protein sequence ID" value="HHE54659.1"/>
    <property type="molecule type" value="Genomic_DNA"/>
</dbReference>
<dbReference type="GO" id="GO:0032049">
    <property type="term" value="P:cardiolipin biosynthetic process"/>
    <property type="evidence" value="ECO:0007669"/>
    <property type="project" value="UniProtKB-ARBA"/>
</dbReference>
<evidence type="ECO:0000259" key="1">
    <source>
        <dbReference type="PROSITE" id="PS50035"/>
    </source>
</evidence>
<evidence type="ECO:0000313" key="2">
    <source>
        <dbReference type="EMBL" id="HHE54659.1"/>
    </source>
</evidence>
<feature type="non-terminal residue" evidence="2">
    <location>
        <position position="168"/>
    </location>
</feature>
<dbReference type="PROSITE" id="PS50035">
    <property type="entry name" value="PLD"/>
    <property type="match status" value="1"/>
</dbReference>
<dbReference type="InterPro" id="IPR001736">
    <property type="entry name" value="PLipase_D/transphosphatidylase"/>
</dbReference>
<proteinExistence type="predicted"/>
<dbReference type="SUPFAM" id="SSF56024">
    <property type="entry name" value="Phospholipase D/nuclease"/>
    <property type="match status" value="1"/>
</dbReference>
<dbReference type="PANTHER" id="PTHR21248">
    <property type="entry name" value="CARDIOLIPIN SYNTHASE"/>
    <property type="match status" value="1"/>
</dbReference>
<name>A0A7V5H2J1_CALAY</name>
<dbReference type="Proteomes" id="UP000886111">
    <property type="component" value="Unassembled WGS sequence"/>
</dbReference>
<dbReference type="InterPro" id="IPR025202">
    <property type="entry name" value="PLD-like_dom"/>
</dbReference>
<dbReference type="GO" id="GO:0030572">
    <property type="term" value="F:phosphatidyltransferase activity"/>
    <property type="evidence" value="ECO:0007669"/>
    <property type="project" value="UniProtKB-ARBA"/>
</dbReference>
<gene>
    <name evidence="2" type="ORF">ENL21_02675</name>
</gene>
<dbReference type="AlphaFoldDB" id="A0A7V5H2J1"/>
<comment type="caution">
    <text evidence="2">The sequence shown here is derived from an EMBL/GenBank/DDBJ whole genome shotgun (WGS) entry which is preliminary data.</text>
</comment>
<accession>A0A7V5H2J1</accession>
<reference evidence="2" key="1">
    <citation type="journal article" date="2020" name="mSystems">
        <title>Genome- and Community-Level Interaction Insights into Carbon Utilization and Element Cycling Functions of Hydrothermarchaeota in Hydrothermal Sediment.</title>
        <authorList>
            <person name="Zhou Z."/>
            <person name="Liu Y."/>
            <person name="Xu W."/>
            <person name="Pan J."/>
            <person name="Luo Z.H."/>
            <person name="Li M."/>
        </authorList>
    </citation>
    <scope>NUCLEOTIDE SEQUENCE [LARGE SCALE GENOMIC DNA]</scope>
    <source>
        <strain evidence="2">HyVt-76</strain>
    </source>
</reference>
<dbReference type="PANTHER" id="PTHR21248:SF22">
    <property type="entry name" value="PHOSPHOLIPASE D"/>
    <property type="match status" value="1"/>
</dbReference>
<feature type="domain" description="PLD phosphodiesterase" evidence="1">
    <location>
        <begin position="117"/>
        <end position="144"/>
    </location>
</feature>